<feature type="transmembrane region" description="Helical" evidence="5">
    <location>
        <begin position="1578"/>
        <end position="1599"/>
    </location>
</feature>
<feature type="transmembrane region" description="Helical" evidence="5">
    <location>
        <begin position="1192"/>
        <end position="1214"/>
    </location>
</feature>
<feature type="compositionally biased region" description="Pro residues" evidence="4">
    <location>
        <begin position="130"/>
        <end position="141"/>
    </location>
</feature>
<dbReference type="PROSITE" id="PS00678">
    <property type="entry name" value="WD_REPEATS_1"/>
    <property type="match status" value="3"/>
</dbReference>
<dbReference type="InterPro" id="IPR036322">
    <property type="entry name" value="WD40_repeat_dom_sf"/>
</dbReference>
<evidence type="ECO:0000256" key="2">
    <source>
        <dbReference type="ARBA" id="ARBA00022737"/>
    </source>
</evidence>
<feature type="region of interest" description="Disordered" evidence="4">
    <location>
        <begin position="45"/>
        <end position="146"/>
    </location>
</feature>
<feature type="transmembrane region" description="Helical" evidence="5">
    <location>
        <begin position="1450"/>
        <end position="1468"/>
    </location>
</feature>
<name>A0A9W7AQF2_9STRA</name>
<dbReference type="OrthoDB" id="273771at2759"/>
<comment type="caution">
    <text evidence="6">The sequence shown here is derived from an EMBL/GenBank/DDBJ whole genome shotgun (WGS) entry which is preliminary data.</text>
</comment>
<dbReference type="PRINTS" id="PR00320">
    <property type="entry name" value="GPROTEINBRPT"/>
</dbReference>
<feature type="repeat" description="WD" evidence="3">
    <location>
        <begin position="873"/>
        <end position="907"/>
    </location>
</feature>
<feature type="transmembrane region" description="Helical" evidence="5">
    <location>
        <begin position="1524"/>
        <end position="1543"/>
    </location>
</feature>
<feature type="repeat" description="WD" evidence="3">
    <location>
        <begin position="831"/>
        <end position="872"/>
    </location>
</feature>
<feature type="compositionally biased region" description="Basic and acidic residues" evidence="4">
    <location>
        <begin position="78"/>
        <end position="87"/>
    </location>
</feature>
<dbReference type="InterPro" id="IPR001680">
    <property type="entry name" value="WD40_rpt"/>
</dbReference>
<feature type="transmembrane region" description="Helical" evidence="5">
    <location>
        <begin position="1226"/>
        <end position="1251"/>
    </location>
</feature>
<protein>
    <submittedName>
        <fullName evidence="6">Uncharacterized protein</fullName>
    </submittedName>
</protein>
<organism evidence="6 7">
    <name type="scientific">Triparma strigata</name>
    <dbReference type="NCBI Taxonomy" id="1606541"/>
    <lineage>
        <taxon>Eukaryota</taxon>
        <taxon>Sar</taxon>
        <taxon>Stramenopiles</taxon>
        <taxon>Ochrophyta</taxon>
        <taxon>Bolidophyceae</taxon>
        <taxon>Parmales</taxon>
        <taxon>Triparmaceae</taxon>
        <taxon>Triparma</taxon>
    </lineage>
</organism>
<feature type="transmembrane region" description="Helical" evidence="5">
    <location>
        <begin position="339"/>
        <end position="360"/>
    </location>
</feature>
<feature type="transmembrane region" description="Helical" evidence="5">
    <location>
        <begin position="1497"/>
        <end position="1518"/>
    </location>
</feature>
<feature type="transmembrane region" description="Helical" evidence="5">
    <location>
        <begin position="201"/>
        <end position="221"/>
    </location>
</feature>
<keyword evidence="1 3" id="KW-0853">WD repeat</keyword>
<dbReference type="EMBL" id="BRXY01000197">
    <property type="protein sequence ID" value="GMH76422.1"/>
    <property type="molecule type" value="Genomic_DNA"/>
</dbReference>
<keyword evidence="2" id="KW-0677">Repeat</keyword>
<accession>A0A9W7AQF2</accession>
<feature type="transmembrane region" description="Helical" evidence="5">
    <location>
        <begin position="1605"/>
        <end position="1627"/>
    </location>
</feature>
<feature type="transmembrane region" description="Helical" evidence="5">
    <location>
        <begin position="1823"/>
        <end position="1844"/>
    </location>
</feature>
<evidence type="ECO:0000256" key="1">
    <source>
        <dbReference type="ARBA" id="ARBA00022574"/>
    </source>
</evidence>
<dbReference type="CDD" id="cd00200">
    <property type="entry name" value="WD40"/>
    <property type="match status" value="1"/>
</dbReference>
<dbReference type="Gene3D" id="2.130.10.10">
    <property type="entry name" value="YVTN repeat-like/Quinoprotein amine dehydrogenase"/>
    <property type="match status" value="3"/>
</dbReference>
<dbReference type="Proteomes" id="UP001165085">
    <property type="component" value="Unassembled WGS sequence"/>
</dbReference>
<keyword evidence="7" id="KW-1185">Reference proteome</keyword>
<dbReference type="InterPro" id="IPR015943">
    <property type="entry name" value="WD40/YVTN_repeat-like_dom_sf"/>
</dbReference>
<feature type="repeat" description="WD" evidence="3">
    <location>
        <begin position="1043"/>
        <end position="1084"/>
    </location>
</feature>
<feature type="transmembrane region" description="Helical" evidence="5">
    <location>
        <begin position="314"/>
        <end position="333"/>
    </location>
</feature>
<dbReference type="PANTHER" id="PTHR19879:SF9">
    <property type="entry name" value="TRANSCRIPTION INITIATION FACTOR TFIID SUBUNIT 5"/>
    <property type="match status" value="1"/>
</dbReference>
<dbReference type="Pfam" id="PF03382">
    <property type="entry name" value="DUF285"/>
    <property type="match status" value="1"/>
</dbReference>
<gene>
    <name evidence="6" type="ORF">TrST_g1965</name>
</gene>
<dbReference type="PANTHER" id="PTHR19879">
    <property type="entry name" value="TRANSCRIPTION INITIATION FACTOR TFIID"/>
    <property type="match status" value="1"/>
</dbReference>
<evidence type="ECO:0000313" key="6">
    <source>
        <dbReference type="EMBL" id="GMH76422.1"/>
    </source>
</evidence>
<feature type="transmembrane region" description="Helical" evidence="5">
    <location>
        <begin position="1151"/>
        <end position="1171"/>
    </location>
</feature>
<dbReference type="InterPro" id="IPR005046">
    <property type="entry name" value="DUF285"/>
</dbReference>
<feature type="transmembrane region" description="Helical" evidence="5">
    <location>
        <begin position="260"/>
        <end position="278"/>
    </location>
</feature>
<dbReference type="SMART" id="SM00320">
    <property type="entry name" value="WD40"/>
    <property type="match status" value="7"/>
</dbReference>
<evidence type="ECO:0000256" key="5">
    <source>
        <dbReference type="SAM" id="Phobius"/>
    </source>
</evidence>
<feature type="transmembrane region" description="Helical" evidence="5">
    <location>
        <begin position="1345"/>
        <end position="1364"/>
    </location>
</feature>
<evidence type="ECO:0000256" key="3">
    <source>
        <dbReference type="PROSITE-ProRule" id="PRU00221"/>
    </source>
</evidence>
<feature type="repeat" description="WD" evidence="3">
    <location>
        <begin position="1001"/>
        <end position="1042"/>
    </location>
</feature>
<feature type="compositionally biased region" description="Pro residues" evidence="4">
    <location>
        <begin position="106"/>
        <end position="122"/>
    </location>
</feature>
<feature type="repeat" description="WD" evidence="3">
    <location>
        <begin position="1085"/>
        <end position="1126"/>
    </location>
</feature>
<feature type="transmembrane region" description="Helical" evidence="5">
    <location>
        <begin position="409"/>
        <end position="427"/>
    </location>
</feature>
<feature type="transmembrane region" description="Helical" evidence="5">
    <location>
        <begin position="1797"/>
        <end position="1817"/>
    </location>
</feature>
<feature type="transmembrane region" description="Helical" evidence="5">
    <location>
        <begin position="12"/>
        <end position="31"/>
    </location>
</feature>
<feature type="transmembrane region" description="Helical" evidence="5">
    <location>
        <begin position="1315"/>
        <end position="1333"/>
    </location>
</feature>
<keyword evidence="5" id="KW-1133">Transmembrane helix</keyword>
<feature type="transmembrane region" description="Helical" evidence="5">
    <location>
        <begin position="580"/>
        <end position="600"/>
    </location>
</feature>
<proteinExistence type="predicted"/>
<feature type="repeat" description="WD" evidence="3">
    <location>
        <begin position="916"/>
        <end position="957"/>
    </location>
</feature>
<sequence>MWTDNTFEELFPYVVEGLFLLASTLAGLPMLRSLFIQLITAGQRDAPGQQVAEGEDGLEMAETSKRRDSSFTAGNPMHSRDNEHEGGVQHPTFIPPSVLPHSVLPPTTPPSVLPPNPLPPTAPHSVLPHNPLPPTAPPPNVPKITGGLDRIELAKEKSEKHFSKAVEDGARGNLELMQERAIARGLGGNARTANQDAFTRLLSGGGAGGIFETVSIAISFLQNFSLTIKIDVSFPESLKALFAWLEIFSFDFDIFGREQLGIWFSIFIGLLFPPWLIFTFDSGLRTKFGPPASFTEDGDIDEEKARRWFARCRNLSLLFIGLSIASTGFNWFGSDALDALLLVISLLASLTVGYQSYLYRMIITCDNAEEDFGKRRQESDMFFFVFSYPVAFLSGVTACTSLMIVDHVVIGYLLLLFYVFFPNFYLARYGKSVKESLGEDDGLSYQESRDKVLRDAKEDVLNDVKTGEERKNRELSNDTNGFKAAVISGFVGSFEERFWWWKCYIMLERAALAVLIHINASPRGIARVAGAGFFLSLLCRPYWSMAEDWLDITVRMSNLMTCVAALLISEGVLTGDETWLAVSLCVLGCITVFALIFFIGPKRLLRGAIKSFKARKRANTLRKLLIEKINDDDIKQMTEEEFSQFSQRIKHQLAVKFPNSEVTKAYLESLREESQKFTTEGLKRAAKDWVDHETAELVYGHISEWDVSEVDDMVELFKDAKDFNGDISKWDLSKVKRMSGMFWGAESFDQDISSWNVSAVEEIDNLFRGATTFNQDISKFDVSKVKVLRDVFSGATNFNLDFVKAWPDRIESGEKRIICLSLAKIECVGSLEDHSGEVMKAVFSPDGRFVCSASGDKSAKISNTETNQCVATCEGHMARVNSVAYSPDGTMICTSSQDRTCKVWRVEGATSCVATLSGHSDSCRSATFSPDGTLICTGSSDQNAMIWDVESKECLGILKGHSGHINAVAFSPTSGSTICTASADNTIKLWDLESMTCVATLDGHSHWVRSVAFSPNGALLVSASRDKKAMLWSVDSKECIGILEGHTNWVQHADFSPDGRIVCTASDDKSLKLWDVDTKQCVGTVDGHSSYANSAAFSPEGTMLCSTSNDQKIKLWHISNGDIAGIAHKAEDAPISNLCKETITVHQVVDISSLGALLGILHVLVIFSGVLPKRHVSKHGVNISKIIAIDLYLEEVLGWTVAGGCGLFLLGFYGVEGGFSDKREQVVFGTVMILGSIALLLNAMFQLFLIIKEMKLDRIAGIVDNAEHGFRKEEEDAPPVTEFSSYWVAFGVLATIFHTAINLIDAISHEPLYDILTRVAVPIVLILYCISVFAQPRRNNRGTRWFLYGQFFFWAWIGEGAYIISELQIGDRWTAALHAVRLICENGFFFVALRFRKRLANLPDKDLNDFLVETLFKGGLKATVLVQFMFSRSMKCILENGLSRCSQNTSCASAISVFIVLVWIPTLIRASVRKAWQKELAVSKASIAKMNVSRIKVVEGIMLAVMAGCGALLFALMNTAANETTVLVVSAVGFFAGVIYVWLETYTVHKERRNRSSMVHLELPVTTRTVEIVECCSYWYVAIVYLGTLPYVVLLVYNAATLEFWAFKLSTIFVPIAWLSVVIGIFLRPKDNGVGLKALHLQFFLFAGVSELSKAYENLVNGFIIASLFAIVRVIFWGVAYKKLGLKLRKKAAIRKPEELSTFLCETVLVGGGGIMTWGMLAYFNTVTITCLSTFGLDPENRVCDNTAYASSSLSVYLAVVCTVRLVSRAISSGDRMGRTFENLTTLELRRREKVQVILLMITLLVSLFLFSNLGVHGEASELVRYAGSLGGVAIALTAVIEFYDKAKIREGRDSED</sequence>
<feature type="repeat" description="WD" evidence="3">
    <location>
        <begin position="958"/>
        <end position="1000"/>
    </location>
</feature>
<dbReference type="InterPro" id="IPR020472">
    <property type="entry name" value="WD40_PAC1"/>
</dbReference>
<feature type="transmembrane region" description="Helical" evidence="5">
    <location>
        <begin position="381"/>
        <end position="403"/>
    </location>
</feature>
<feature type="transmembrane region" description="Helical" evidence="5">
    <location>
        <begin position="1659"/>
        <end position="1679"/>
    </location>
</feature>
<dbReference type="PROSITE" id="PS50082">
    <property type="entry name" value="WD_REPEATS_2"/>
    <property type="match status" value="7"/>
</dbReference>
<dbReference type="SUPFAM" id="SSF50978">
    <property type="entry name" value="WD40 repeat-like"/>
    <property type="match status" value="1"/>
</dbReference>
<keyword evidence="5" id="KW-0472">Membrane</keyword>
<evidence type="ECO:0000313" key="7">
    <source>
        <dbReference type="Proteomes" id="UP001165085"/>
    </source>
</evidence>
<dbReference type="Pfam" id="PF00400">
    <property type="entry name" value="WD40"/>
    <property type="match status" value="7"/>
</dbReference>
<feature type="transmembrane region" description="Helical" evidence="5">
    <location>
        <begin position="1286"/>
        <end position="1303"/>
    </location>
</feature>
<dbReference type="PROSITE" id="PS50294">
    <property type="entry name" value="WD_REPEATS_REGION"/>
    <property type="match status" value="6"/>
</dbReference>
<keyword evidence="5" id="KW-0812">Transmembrane</keyword>
<dbReference type="InterPro" id="IPR019775">
    <property type="entry name" value="WD40_repeat_CS"/>
</dbReference>
<evidence type="ECO:0000256" key="4">
    <source>
        <dbReference type="SAM" id="MobiDB-lite"/>
    </source>
</evidence>
<reference evidence="7" key="1">
    <citation type="journal article" date="2023" name="Commun. Biol.">
        <title>Genome analysis of Parmales, the sister group of diatoms, reveals the evolutionary specialization of diatoms from phago-mixotrophs to photoautotrophs.</title>
        <authorList>
            <person name="Ban H."/>
            <person name="Sato S."/>
            <person name="Yoshikawa S."/>
            <person name="Yamada K."/>
            <person name="Nakamura Y."/>
            <person name="Ichinomiya M."/>
            <person name="Sato N."/>
            <person name="Blanc-Mathieu R."/>
            <person name="Endo H."/>
            <person name="Kuwata A."/>
            <person name="Ogata H."/>
        </authorList>
    </citation>
    <scope>NUCLEOTIDE SEQUENCE [LARGE SCALE GENOMIC DNA]</scope>
    <source>
        <strain evidence="7">NIES 3701</strain>
    </source>
</reference>